<dbReference type="KEGG" id="fro:AALO17_08900"/>
<evidence type="ECO:0000313" key="3">
    <source>
        <dbReference type="Proteomes" id="UP000069771"/>
    </source>
</evidence>
<proteinExistence type="predicted"/>
<dbReference type="EMBL" id="CP011391">
    <property type="protein sequence ID" value="AMK54024.1"/>
    <property type="molecule type" value="Genomic_DNA"/>
</dbReference>
<gene>
    <name evidence="2" type="ORF">AALO17_08900</name>
</gene>
<organism evidence="2 3">
    <name type="scientific">Faecalibaculum rodentium</name>
    <dbReference type="NCBI Taxonomy" id="1702221"/>
    <lineage>
        <taxon>Bacteria</taxon>
        <taxon>Bacillati</taxon>
        <taxon>Bacillota</taxon>
        <taxon>Erysipelotrichia</taxon>
        <taxon>Erysipelotrichales</taxon>
        <taxon>Erysipelotrichaceae</taxon>
        <taxon>Faecalibaculum</taxon>
    </lineage>
</organism>
<dbReference type="STRING" id="1702221.AALO17_08900"/>
<evidence type="ECO:0000256" key="1">
    <source>
        <dbReference type="SAM" id="MobiDB-lite"/>
    </source>
</evidence>
<name>A0A140DTP7_9FIRM</name>
<sequence>MVQGPGHGLGVLYFIWEEIGALCVFHVPHYNKSGRHHSKSAGDPPQDSENPAAVS</sequence>
<accession>A0A140DTP7</accession>
<feature type="region of interest" description="Disordered" evidence="1">
    <location>
        <begin position="33"/>
        <end position="55"/>
    </location>
</feature>
<dbReference type="Proteomes" id="UP000069771">
    <property type="component" value="Chromosome"/>
</dbReference>
<reference evidence="2 3" key="1">
    <citation type="journal article" date="2016" name="Gut Pathog.">
        <title>Whole genome sequencing of "Faecalibaculum rodentium" ALO17, isolated from C57BL/6J laboratory mouse feces.</title>
        <authorList>
            <person name="Lim S."/>
            <person name="Chang D.H."/>
            <person name="Ahn S."/>
            <person name="Kim B.C."/>
        </authorList>
    </citation>
    <scope>NUCLEOTIDE SEQUENCE [LARGE SCALE GENOMIC DNA]</scope>
    <source>
        <strain evidence="2 3">Alo17</strain>
    </source>
</reference>
<protein>
    <submittedName>
        <fullName evidence="2">Uncharacterized protein</fullName>
    </submittedName>
</protein>
<evidence type="ECO:0000313" key="2">
    <source>
        <dbReference type="EMBL" id="AMK54024.1"/>
    </source>
</evidence>
<keyword evidence="3" id="KW-1185">Reference proteome</keyword>
<dbReference type="AlphaFoldDB" id="A0A140DTP7"/>